<dbReference type="EMBL" id="AGWX01000001">
    <property type="protein sequence ID" value="EKS41036.1"/>
    <property type="molecule type" value="Genomic_DNA"/>
</dbReference>
<protein>
    <recommendedName>
        <fullName evidence="4">DUF2125 domain-containing protein</fullName>
    </recommendedName>
</protein>
<reference evidence="2 3" key="1">
    <citation type="submission" date="2012-04" db="EMBL/GenBank/DDBJ databases">
        <title>The Genome Sequence of Afipia broomeae ATCC 49717.</title>
        <authorList>
            <consortium name="The Broad Institute Genome Sequencing Platform"/>
            <person name="Earl A."/>
            <person name="Ward D."/>
            <person name="Feldgarden M."/>
            <person name="Gevers D."/>
            <person name="Huys G."/>
            <person name="Walker B."/>
            <person name="Young S.K."/>
            <person name="Zeng Q."/>
            <person name="Gargeya S."/>
            <person name="Fitzgerald M."/>
            <person name="Haas B."/>
            <person name="Abouelleil A."/>
            <person name="Alvarado L."/>
            <person name="Arachchi H.M."/>
            <person name="Berlin A."/>
            <person name="Chapman S.B."/>
            <person name="Goldberg J."/>
            <person name="Griggs A."/>
            <person name="Gujja S."/>
            <person name="Hansen M."/>
            <person name="Howarth C."/>
            <person name="Imamovic A."/>
            <person name="Larimer J."/>
            <person name="McCowen C."/>
            <person name="Montmayeur A."/>
            <person name="Murphy C."/>
            <person name="Neiman D."/>
            <person name="Pearson M."/>
            <person name="Priest M."/>
            <person name="Roberts A."/>
            <person name="Saif S."/>
            <person name="Shea T."/>
            <person name="Sisk P."/>
            <person name="Sykes S."/>
            <person name="Wortman J."/>
            <person name="Nusbaum C."/>
            <person name="Birren B."/>
        </authorList>
    </citation>
    <scope>NUCLEOTIDE SEQUENCE [LARGE SCALE GENOMIC DNA]</scope>
    <source>
        <strain evidence="2 3">ATCC 49717</strain>
    </source>
</reference>
<sequence>MHTSPAVPRRRLWPVFVMPVLVLVAAAAWSGFWFYAASHVDEKFDEWRTREAKSGRVYECANRSVAGFPFRMEVRCTDPVVTLTSQTADQTQLTARLKDILVVAQVYDPTKIIAEFTGPATVASRGEAPSFVAGWTTGRASASGLPTPQRVSLVFDDPALDRMSGSTQSPLLRAKHLELHTRLLEGSLSNNPVVETALEVTAGSLQGLHPILAEPFDADIRALLRGLKDFAPKPWPERFREIQAAGGRLDFTQSRVQQGETIAVAAGSLALTPTGYLDGELTMTVAGLERVVSQLGIDKLLMEGVPQSSVDRIAPGISAQDVNKVIGALDRMIPGLGNVARKNANAGVVAGINMLGQASTLEGKPARAFPLKFTEGVISIGPLRIAQTAPLF</sequence>
<dbReference type="eggNOG" id="COG4093">
    <property type="taxonomic scope" value="Bacteria"/>
</dbReference>
<dbReference type="InterPro" id="IPR018666">
    <property type="entry name" value="DUF2125"/>
</dbReference>
<dbReference type="AlphaFoldDB" id="K8PHK5"/>
<evidence type="ECO:0000256" key="1">
    <source>
        <dbReference type="SAM" id="Phobius"/>
    </source>
</evidence>
<gene>
    <name evidence="2" type="ORF">HMPREF9695_00128</name>
</gene>
<keyword evidence="1" id="KW-0472">Membrane</keyword>
<accession>K8PHK5</accession>
<proteinExistence type="predicted"/>
<keyword evidence="1" id="KW-0812">Transmembrane</keyword>
<dbReference type="Proteomes" id="UP000001096">
    <property type="component" value="Unassembled WGS sequence"/>
</dbReference>
<keyword evidence="3" id="KW-1185">Reference proteome</keyword>
<dbReference type="Pfam" id="PF09898">
    <property type="entry name" value="DUF2125"/>
    <property type="match status" value="1"/>
</dbReference>
<comment type="caution">
    <text evidence="2">The sequence shown here is derived from an EMBL/GenBank/DDBJ whole genome shotgun (WGS) entry which is preliminary data.</text>
</comment>
<evidence type="ECO:0000313" key="3">
    <source>
        <dbReference type="Proteomes" id="UP000001096"/>
    </source>
</evidence>
<keyword evidence="1" id="KW-1133">Transmembrane helix</keyword>
<dbReference type="HOGENOM" id="CLU_064708_0_0_5"/>
<evidence type="ECO:0008006" key="4">
    <source>
        <dbReference type="Google" id="ProtNLM"/>
    </source>
</evidence>
<name>K8PHK5_9BRAD</name>
<organism evidence="2 3">
    <name type="scientific">Afipia broomeae ATCC 49717</name>
    <dbReference type="NCBI Taxonomy" id="883078"/>
    <lineage>
        <taxon>Bacteria</taxon>
        <taxon>Pseudomonadati</taxon>
        <taxon>Pseudomonadota</taxon>
        <taxon>Alphaproteobacteria</taxon>
        <taxon>Hyphomicrobiales</taxon>
        <taxon>Nitrobacteraceae</taxon>
        <taxon>Afipia</taxon>
    </lineage>
</organism>
<feature type="transmembrane region" description="Helical" evidence="1">
    <location>
        <begin position="12"/>
        <end position="35"/>
    </location>
</feature>
<evidence type="ECO:0000313" key="2">
    <source>
        <dbReference type="EMBL" id="EKS41036.1"/>
    </source>
</evidence>
<dbReference type="PATRIC" id="fig|883078.3.peg.128"/>